<evidence type="ECO:0000256" key="9">
    <source>
        <dbReference type="ARBA" id="ARBA00023136"/>
    </source>
</evidence>
<feature type="transmembrane region" description="Helical" evidence="11">
    <location>
        <begin position="148"/>
        <end position="167"/>
    </location>
</feature>
<feature type="transmembrane region" description="Helical" evidence="11">
    <location>
        <begin position="6"/>
        <end position="30"/>
    </location>
</feature>
<dbReference type="AlphaFoldDB" id="A0A202E8Z5"/>
<evidence type="ECO:0000313" key="14">
    <source>
        <dbReference type="Proteomes" id="UP000196084"/>
    </source>
</evidence>
<dbReference type="GO" id="GO:0046872">
    <property type="term" value="F:metal ion binding"/>
    <property type="evidence" value="ECO:0007669"/>
    <property type="project" value="UniProtKB-KW"/>
</dbReference>
<evidence type="ECO:0000259" key="12">
    <source>
        <dbReference type="Pfam" id="PF01435"/>
    </source>
</evidence>
<evidence type="ECO:0000256" key="5">
    <source>
        <dbReference type="ARBA" id="ARBA00022801"/>
    </source>
</evidence>
<keyword evidence="3 11" id="KW-0812">Transmembrane</keyword>
<dbReference type="InterPro" id="IPR050083">
    <property type="entry name" value="HtpX_protease"/>
</dbReference>
<feature type="transmembrane region" description="Helical" evidence="11">
    <location>
        <begin position="256"/>
        <end position="274"/>
    </location>
</feature>
<feature type="transmembrane region" description="Helical" evidence="11">
    <location>
        <begin position="280"/>
        <end position="295"/>
    </location>
</feature>
<sequence>MIDLTHPLASIAVATVIGWLILVVFLWSVYRWLVVSESDKAVISGRIRSISETVSTGCLFAGAAFAGYVSLSLPDGLGHAAAFVGGFAVAGTVLSSANLVALSAHGILEYTWIERPRDGVRAIILSGAGTYGGMAVVAAILVTAPIAILGLVAVGIPTHYALGPWLIEQRATAKPVPQHLEQRWQRLAVDAGCDDITFRIVTGSGSAAAAAVGIVPGRRLIYVTETLTQKVPDDELETVVGHELGHVRNRHLEKRVLGSTILWTGIVAGIVSLFSPLPEATFYVLVGAIIGYLFYRKRLVQHEYEADAVAVDLTSPDAVTRGLERITELEGRPRETSREYDFLTSHPSTARRVRRLENA</sequence>
<reference evidence="13 14" key="1">
    <citation type="submission" date="2017-02" db="EMBL/GenBank/DDBJ databases">
        <title>Natronthermophilus aegyptiacus gen. nov.,sp. nov., an aerobic, extremely halophilic alkalithermophilic archaeon isolated from the athalassohaline Wadi An Natrun, Egypt.</title>
        <authorList>
            <person name="Zhao B."/>
        </authorList>
    </citation>
    <scope>NUCLEOTIDE SEQUENCE [LARGE SCALE GENOMIC DNA]</scope>
    <source>
        <strain evidence="13 14">CGMCC 1.3597</strain>
    </source>
</reference>
<dbReference type="RefSeq" id="WP_054862926.1">
    <property type="nucleotide sequence ID" value="NZ_MWPH01000002.1"/>
</dbReference>
<keyword evidence="7 11" id="KW-1133">Transmembrane helix</keyword>
<dbReference type="PANTHER" id="PTHR43221:SF2">
    <property type="entry name" value="PROTEASE HTPX HOMOLOG"/>
    <property type="match status" value="1"/>
</dbReference>
<evidence type="ECO:0000256" key="7">
    <source>
        <dbReference type="ARBA" id="ARBA00022989"/>
    </source>
</evidence>
<feature type="transmembrane region" description="Helical" evidence="11">
    <location>
        <begin position="50"/>
        <end position="71"/>
    </location>
</feature>
<feature type="transmembrane region" description="Helical" evidence="11">
    <location>
        <begin position="122"/>
        <end position="142"/>
    </location>
</feature>
<evidence type="ECO:0000256" key="4">
    <source>
        <dbReference type="ARBA" id="ARBA00022723"/>
    </source>
</evidence>
<keyword evidence="4" id="KW-0479">Metal-binding</keyword>
<keyword evidence="2 10" id="KW-0645">Protease</keyword>
<keyword evidence="6 10" id="KW-0862">Zinc</keyword>
<dbReference type="OrthoDB" id="308029at2157"/>
<comment type="similarity">
    <text evidence="10">Belongs to the peptidase M48 family.</text>
</comment>
<gene>
    <name evidence="13" type="ORF">B2G88_09830</name>
</gene>
<dbReference type="GO" id="GO:0004222">
    <property type="term" value="F:metalloendopeptidase activity"/>
    <property type="evidence" value="ECO:0007669"/>
    <property type="project" value="InterPro"/>
</dbReference>
<dbReference type="InterPro" id="IPR001915">
    <property type="entry name" value="Peptidase_M48"/>
</dbReference>
<keyword evidence="9 11" id="KW-0472">Membrane</keyword>
<evidence type="ECO:0000256" key="2">
    <source>
        <dbReference type="ARBA" id="ARBA00022670"/>
    </source>
</evidence>
<feature type="transmembrane region" description="Helical" evidence="11">
    <location>
        <begin position="77"/>
        <end position="101"/>
    </location>
</feature>
<dbReference type="EMBL" id="MWPH01000002">
    <property type="protein sequence ID" value="OVE84679.1"/>
    <property type="molecule type" value="Genomic_DNA"/>
</dbReference>
<feature type="domain" description="Peptidase M48" evidence="12">
    <location>
        <begin position="179"/>
        <end position="358"/>
    </location>
</feature>
<keyword evidence="14" id="KW-1185">Reference proteome</keyword>
<keyword evidence="1" id="KW-1003">Cell membrane</keyword>
<evidence type="ECO:0000256" key="3">
    <source>
        <dbReference type="ARBA" id="ARBA00022692"/>
    </source>
</evidence>
<keyword evidence="8 10" id="KW-0482">Metalloprotease</keyword>
<protein>
    <recommendedName>
        <fullName evidence="12">Peptidase M48 domain-containing protein</fullName>
    </recommendedName>
</protein>
<evidence type="ECO:0000256" key="1">
    <source>
        <dbReference type="ARBA" id="ARBA00022475"/>
    </source>
</evidence>
<evidence type="ECO:0000256" key="11">
    <source>
        <dbReference type="SAM" id="Phobius"/>
    </source>
</evidence>
<evidence type="ECO:0000256" key="6">
    <source>
        <dbReference type="ARBA" id="ARBA00022833"/>
    </source>
</evidence>
<keyword evidence="5 10" id="KW-0378">Hydrolase</keyword>
<dbReference type="Pfam" id="PF01435">
    <property type="entry name" value="Peptidase_M48"/>
    <property type="match status" value="1"/>
</dbReference>
<dbReference type="GO" id="GO:0006508">
    <property type="term" value="P:proteolysis"/>
    <property type="evidence" value="ECO:0007669"/>
    <property type="project" value="UniProtKB-KW"/>
</dbReference>
<organism evidence="13 14">
    <name type="scientific">Natronolimnobius baerhuensis</name>
    <dbReference type="NCBI Taxonomy" id="253108"/>
    <lineage>
        <taxon>Archaea</taxon>
        <taxon>Methanobacteriati</taxon>
        <taxon>Methanobacteriota</taxon>
        <taxon>Stenosarchaea group</taxon>
        <taxon>Halobacteria</taxon>
        <taxon>Halobacteriales</taxon>
        <taxon>Natrialbaceae</taxon>
        <taxon>Natronolimnobius</taxon>
    </lineage>
</organism>
<dbReference type="Proteomes" id="UP000196084">
    <property type="component" value="Unassembled WGS sequence"/>
</dbReference>
<accession>A0A202E8Z5</accession>
<dbReference type="PANTHER" id="PTHR43221">
    <property type="entry name" value="PROTEASE HTPX"/>
    <property type="match status" value="1"/>
</dbReference>
<comment type="cofactor">
    <cofactor evidence="10">
        <name>Zn(2+)</name>
        <dbReference type="ChEBI" id="CHEBI:29105"/>
    </cofactor>
    <text evidence="10">Binds 1 zinc ion per subunit.</text>
</comment>
<evidence type="ECO:0000256" key="10">
    <source>
        <dbReference type="RuleBase" id="RU003983"/>
    </source>
</evidence>
<evidence type="ECO:0000313" key="13">
    <source>
        <dbReference type="EMBL" id="OVE84679.1"/>
    </source>
</evidence>
<name>A0A202E8Z5_9EURY</name>
<evidence type="ECO:0000256" key="8">
    <source>
        <dbReference type="ARBA" id="ARBA00023049"/>
    </source>
</evidence>
<dbReference type="Gene3D" id="3.30.2010.10">
    <property type="entry name" value="Metalloproteases ('zincins'), catalytic domain"/>
    <property type="match status" value="1"/>
</dbReference>
<comment type="caution">
    <text evidence="13">The sequence shown here is derived from an EMBL/GenBank/DDBJ whole genome shotgun (WGS) entry which is preliminary data.</text>
</comment>
<proteinExistence type="inferred from homology"/>